<evidence type="ECO:0000256" key="1">
    <source>
        <dbReference type="SAM" id="Phobius"/>
    </source>
</evidence>
<sequence length="50" mass="5572">MCIVPHMFGLPAFTTAVIFGIPAAWAAYTLIFVWASRNWSREDAKEAGEQ</sequence>
<accession>A0ABP5HU63</accession>
<gene>
    <name evidence="2" type="ORF">GCM10009823_01110</name>
</gene>
<keyword evidence="3" id="KW-1185">Reference proteome</keyword>
<evidence type="ECO:0000313" key="3">
    <source>
        <dbReference type="Proteomes" id="UP001500984"/>
    </source>
</evidence>
<protein>
    <recommendedName>
        <fullName evidence="4">DUF3311 domain-containing protein</fullName>
    </recommendedName>
</protein>
<evidence type="ECO:0000313" key="2">
    <source>
        <dbReference type="EMBL" id="GAA2086983.1"/>
    </source>
</evidence>
<proteinExistence type="predicted"/>
<dbReference type="EMBL" id="BAAAPZ010000001">
    <property type="protein sequence ID" value="GAA2086983.1"/>
    <property type="molecule type" value="Genomic_DNA"/>
</dbReference>
<dbReference type="Proteomes" id="UP001500984">
    <property type="component" value="Unassembled WGS sequence"/>
</dbReference>
<reference evidence="3" key="1">
    <citation type="journal article" date="2019" name="Int. J. Syst. Evol. Microbiol.">
        <title>The Global Catalogue of Microorganisms (GCM) 10K type strain sequencing project: providing services to taxonomists for standard genome sequencing and annotation.</title>
        <authorList>
            <consortium name="The Broad Institute Genomics Platform"/>
            <consortium name="The Broad Institute Genome Sequencing Center for Infectious Disease"/>
            <person name="Wu L."/>
            <person name="Ma J."/>
        </authorList>
    </citation>
    <scope>NUCLEOTIDE SEQUENCE [LARGE SCALE GENOMIC DNA]</scope>
    <source>
        <strain evidence="3">JCM 15900</strain>
    </source>
</reference>
<comment type="caution">
    <text evidence="2">The sequence shown here is derived from an EMBL/GenBank/DDBJ whole genome shotgun (WGS) entry which is preliminary data.</text>
</comment>
<feature type="transmembrane region" description="Helical" evidence="1">
    <location>
        <begin position="12"/>
        <end position="35"/>
    </location>
</feature>
<organism evidence="2 3">
    <name type="scientific">Brevibacterium salitolerans</name>
    <dbReference type="NCBI Taxonomy" id="1403566"/>
    <lineage>
        <taxon>Bacteria</taxon>
        <taxon>Bacillati</taxon>
        <taxon>Actinomycetota</taxon>
        <taxon>Actinomycetes</taxon>
        <taxon>Micrococcales</taxon>
        <taxon>Brevibacteriaceae</taxon>
        <taxon>Brevibacterium</taxon>
    </lineage>
</organism>
<keyword evidence="1" id="KW-1133">Transmembrane helix</keyword>
<keyword evidence="1" id="KW-0812">Transmembrane</keyword>
<keyword evidence="1" id="KW-0472">Membrane</keyword>
<evidence type="ECO:0008006" key="4">
    <source>
        <dbReference type="Google" id="ProtNLM"/>
    </source>
</evidence>
<name>A0ABP5HU63_9MICO</name>